<sequence length="188" mass="22320">MKINTVTYLAPYITLVAGIIVAYLTYKNQLRLKSFEIFLKRREEVLTDIEKEIKKLQEISLELDSNGEKTNLKKFLKGYFHDSLVLYQKMRGANFHEIFVENYWLISNEMIGKGEITEEEFKSWIGRLLNMLSAIYGIGHVKINSEIEILTFPWHLRVFRRGKVSYENFKMKRQNKKMERQSKNEQVG</sequence>
<feature type="transmembrane region" description="Helical" evidence="2">
    <location>
        <begin position="6"/>
        <end position="26"/>
    </location>
</feature>
<evidence type="ECO:0008006" key="5">
    <source>
        <dbReference type="Google" id="ProtNLM"/>
    </source>
</evidence>
<proteinExistence type="predicted"/>
<keyword evidence="2" id="KW-1133">Transmembrane helix</keyword>
<evidence type="ECO:0000256" key="1">
    <source>
        <dbReference type="SAM" id="Coils"/>
    </source>
</evidence>
<name>A0AB36VB08_BACTU</name>
<organism evidence="3 4">
    <name type="scientific">Bacillus thuringiensis</name>
    <dbReference type="NCBI Taxonomy" id="1428"/>
    <lineage>
        <taxon>Bacteria</taxon>
        <taxon>Bacillati</taxon>
        <taxon>Bacillota</taxon>
        <taxon>Bacilli</taxon>
        <taxon>Bacillales</taxon>
        <taxon>Bacillaceae</taxon>
        <taxon>Bacillus</taxon>
        <taxon>Bacillus cereus group</taxon>
    </lineage>
</organism>
<protein>
    <recommendedName>
        <fullName evidence="5">DUF4760 domain-containing protein</fullName>
    </recommendedName>
</protein>
<dbReference type="AlphaFoldDB" id="A0AB36VB08"/>
<keyword evidence="2" id="KW-0472">Membrane</keyword>
<evidence type="ECO:0000313" key="4">
    <source>
        <dbReference type="Proteomes" id="UP000223445"/>
    </source>
</evidence>
<dbReference type="RefSeq" id="WP_095690337.1">
    <property type="nucleotide sequence ID" value="NZ_NUPM01000007.1"/>
</dbReference>
<feature type="coiled-coil region" evidence="1">
    <location>
        <begin position="39"/>
        <end position="66"/>
    </location>
</feature>
<evidence type="ECO:0000313" key="3">
    <source>
        <dbReference type="EMBL" id="PGZ03319.1"/>
    </source>
</evidence>
<comment type="caution">
    <text evidence="3">The sequence shown here is derived from an EMBL/GenBank/DDBJ whole genome shotgun (WGS) entry which is preliminary data.</text>
</comment>
<gene>
    <name evidence="3" type="ORF">COE48_13495</name>
</gene>
<reference evidence="3 4" key="1">
    <citation type="submission" date="2017-09" db="EMBL/GenBank/DDBJ databases">
        <title>Large-scale bioinformatics analysis of Bacillus genomes uncovers conserved roles of natural products in bacterial physiology.</title>
        <authorList>
            <consortium name="Agbiome Team Llc"/>
            <person name="Bleich R.M."/>
            <person name="Grubbs K.J."/>
            <person name="Santa Maria K.C."/>
            <person name="Allen S.E."/>
            <person name="Farag S."/>
            <person name="Shank E.A."/>
            <person name="Bowers A."/>
        </authorList>
    </citation>
    <scope>NUCLEOTIDE SEQUENCE [LARGE SCALE GENOMIC DNA]</scope>
    <source>
        <strain evidence="3 4">AFS030179</strain>
    </source>
</reference>
<evidence type="ECO:0000256" key="2">
    <source>
        <dbReference type="SAM" id="Phobius"/>
    </source>
</evidence>
<keyword evidence="2" id="KW-0812">Transmembrane</keyword>
<keyword evidence="1" id="KW-0175">Coiled coil</keyword>
<dbReference type="Proteomes" id="UP000223445">
    <property type="component" value="Unassembled WGS sequence"/>
</dbReference>
<accession>A0AB36VB08</accession>
<dbReference type="EMBL" id="NUPM01000007">
    <property type="protein sequence ID" value="PGZ03319.1"/>
    <property type="molecule type" value="Genomic_DNA"/>
</dbReference>